<organism evidence="6 7">
    <name type="scientific">Acaryochloris marina (strain MBIC 11017)</name>
    <dbReference type="NCBI Taxonomy" id="329726"/>
    <lineage>
        <taxon>Bacteria</taxon>
        <taxon>Bacillati</taxon>
        <taxon>Cyanobacteriota</taxon>
        <taxon>Cyanophyceae</taxon>
        <taxon>Acaryochloridales</taxon>
        <taxon>Acaryochloridaceae</taxon>
        <taxon>Acaryochloris</taxon>
    </lineage>
</organism>
<dbReference type="Pfam" id="PF13414">
    <property type="entry name" value="TPR_11"/>
    <property type="match status" value="1"/>
</dbReference>
<dbReference type="InterPro" id="IPR018253">
    <property type="entry name" value="DnaJ_domain_CS"/>
</dbReference>
<dbReference type="RefSeq" id="WP_012162257.1">
    <property type="nucleotide sequence ID" value="NC_009925.1"/>
</dbReference>
<keyword evidence="2 3" id="KW-0802">TPR repeat</keyword>
<dbReference type="PROSITE" id="PS50076">
    <property type="entry name" value="DNAJ_2"/>
    <property type="match status" value="1"/>
</dbReference>
<dbReference type="CDD" id="cd06257">
    <property type="entry name" value="DnaJ"/>
    <property type="match status" value="1"/>
</dbReference>
<dbReference type="PROSITE" id="PS00636">
    <property type="entry name" value="DNAJ_1"/>
    <property type="match status" value="1"/>
</dbReference>
<dbReference type="eggNOG" id="COG0457">
    <property type="taxonomic scope" value="Bacteria"/>
</dbReference>
<dbReference type="PROSITE" id="PS50005">
    <property type="entry name" value="TPR"/>
    <property type="match status" value="2"/>
</dbReference>
<dbReference type="AlphaFoldDB" id="B0CBA1"/>
<feature type="transmembrane region" description="Helical" evidence="4">
    <location>
        <begin position="413"/>
        <end position="434"/>
    </location>
</feature>
<dbReference type="PRINTS" id="PR00625">
    <property type="entry name" value="JDOMAIN"/>
</dbReference>
<keyword evidence="4" id="KW-1133">Transmembrane helix</keyword>
<evidence type="ECO:0000256" key="4">
    <source>
        <dbReference type="SAM" id="Phobius"/>
    </source>
</evidence>
<evidence type="ECO:0000256" key="3">
    <source>
        <dbReference type="PROSITE-ProRule" id="PRU00339"/>
    </source>
</evidence>
<feature type="repeat" description="TPR" evidence="3">
    <location>
        <begin position="89"/>
        <end position="122"/>
    </location>
</feature>
<evidence type="ECO:0000313" key="6">
    <source>
        <dbReference type="EMBL" id="ABW26740.1"/>
    </source>
</evidence>
<dbReference type="Proteomes" id="UP000000268">
    <property type="component" value="Chromosome"/>
</dbReference>
<sequence>MVDSQDHYSVLQVSPQATPADIKTAFRRLVRQYHPDLNPNNPRAAEAFQKICTAYEVLSNRDRRVIYDHNDGPRSPFVEEPGSVVLQDAQQYFMQGVQKANRRNYATAIADFTQAIHLDKNYLEAYMGRCQARFALGHNREVLQDCDHILSIQPQSAQAFFFRGRSCYRLGHLDLSIESYSQAIALEKDYAQAFYHRGIAYIKVKERLAIRDLQAAASLFRQQGHIGHYQRAIATLKDLNRKPANILLNLPRNGATLATTALTTLPRLLVNPSGAALQVWQSQLPYQSIGISLICAGLAMGCVVGGAHLFAPKPWTVSDSQVMLLSLVAFSSLVLAGSLIRRMVGKGGSWSGDLLVAGSAMLPVGVWAFLSGLAMQLGQIELIALSLFASSFTILGLYSGYTKIGQIAEPIAALAVPTIVMISYGVTALLYRALMLQLV</sequence>
<dbReference type="PANTHER" id="PTHR45188">
    <property type="entry name" value="DNAJ PROTEIN P58IPK HOMOLOG"/>
    <property type="match status" value="1"/>
</dbReference>
<dbReference type="SMART" id="SM00271">
    <property type="entry name" value="DnaJ"/>
    <property type="match status" value="1"/>
</dbReference>
<dbReference type="OrthoDB" id="9779889at2"/>
<dbReference type="STRING" id="329726.AM1_1719"/>
<proteinExistence type="predicted"/>
<feature type="repeat" description="TPR" evidence="3">
    <location>
        <begin position="157"/>
        <end position="190"/>
    </location>
</feature>
<feature type="transmembrane region" description="Helical" evidence="4">
    <location>
        <begin position="289"/>
        <end position="310"/>
    </location>
</feature>
<dbReference type="InterPro" id="IPR011990">
    <property type="entry name" value="TPR-like_helical_dom_sf"/>
</dbReference>
<reference evidence="6 7" key="1">
    <citation type="journal article" date="2008" name="Proc. Natl. Acad. Sci. U.S.A.">
        <title>Niche adaptation and genome expansion in the chlorophyll d-producing cyanobacterium Acaryochloris marina.</title>
        <authorList>
            <person name="Swingley W.D."/>
            <person name="Chen M."/>
            <person name="Cheung P.C."/>
            <person name="Conrad A.L."/>
            <person name="Dejesa L.C."/>
            <person name="Hao J."/>
            <person name="Honchak B.M."/>
            <person name="Karbach L.E."/>
            <person name="Kurdoglu A."/>
            <person name="Lahiri S."/>
            <person name="Mastrian S.D."/>
            <person name="Miyashita H."/>
            <person name="Page L."/>
            <person name="Ramakrishna P."/>
            <person name="Satoh S."/>
            <person name="Sattley W.M."/>
            <person name="Shimada Y."/>
            <person name="Taylor H.L."/>
            <person name="Tomo T."/>
            <person name="Tsuchiya T."/>
            <person name="Wang Z.T."/>
            <person name="Raymond J."/>
            <person name="Mimuro M."/>
            <person name="Blankenship R.E."/>
            <person name="Touchman J.W."/>
        </authorList>
    </citation>
    <scope>NUCLEOTIDE SEQUENCE [LARGE SCALE GENOMIC DNA]</scope>
    <source>
        <strain evidence="7">MBIC 11017</strain>
    </source>
</reference>
<dbReference type="EMBL" id="CP000828">
    <property type="protein sequence ID" value="ABW26740.1"/>
    <property type="molecule type" value="Genomic_DNA"/>
</dbReference>
<gene>
    <name evidence="6" type="ordered locus">AM1_1719</name>
</gene>
<keyword evidence="4" id="KW-0812">Transmembrane</keyword>
<accession>B0CBA1</accession>
<dbReference type="SUPFAM" id="SSF46565">
    <property type="entry name" value="Chaperone J-domain"/>
    <property type="match status" value="1"/>
</dbReference>
<dbReference type="SMART" id="SM00028">
    <property type="entry name" value="TPR"/>
    <property type="match status" value="4"/>
</dbReference>
<dbReference type="InterPro" id="IPR019734">
    <property type="entry name" value="TPR_rpt"/>
</dbReference>
<dbReference type="Pfam" id="PF00226">
    <property type="entry name" value="DnaJ"/>
    <property type="match status" value="1"/>
</dbReference>
<evidence type="ECO:0000313" key="7">
    <source>
        <dbReference type="Proteomes" id="UP000000268"/>
    </source>
</evidence>
<feature type="transmembrane region" description="Helical" evidence="4">
    <location>
        <begin position="382"/>
        <end position="401"/>
    </location>
</feature>
<keyword evidence="4" id="KW-0472">Membrane</keyword>
<dbReference type="KEGG" id="amr:AM1_1719"/>
<dbReference type="SUPFAM" id="SSF48452">
    <property type="entry name" value="TPR-like"/>
    <property type="match status" value="1"/>
</dbReference>
<dbReference type="InterPro" id="IPR001623">
    <property type="entry name" value="DnaJ_domain"/>
</dbReference>
<evidence type="ECO:0000256" key="2">
    <source>
        <dbReference type="ARBA" id="ARBA00022803"/>
    </source>
</evidence>
<dbReference type="eggNOG" id="COG0484">
    <property type="taxonomic scope" value="Bacteria"/>
</dbReference>
<dbReference type="Gene3D" id="1.10.287.110">
    <property type="entry name" value="DnaJ domain"/>
    <property type="match status" value="1"/>
</dbReference>
<feature type="domain" description="J" evidence="5">
    <location>
        <begin position="6"/>
        <end position="71"/>
    </location>
</feature>
<keyword evidence="7" id="KW-1185">Reference proteome</keyword>
<dbReference type="PANTHER" id="PTHR45188:SF2">
    <property type="entry name" value="DNAJ HOMOLOG SUBFAMILY C MEMBER 7"/>
    <property type="match status" value="1"/>
</dbReference>
<feature type="transmembrane region" description="Helical" evidence="4">
    <location>
        <begin position="322"/>
        <end position="340"/>
    </location>
</feature>
<evidence type="ECO:0000259" key="5">
    <source>
        <dbReference type="PROSITE" id="PS50076"/>
    </source>
</evidence>
<protein>
    <submittedName>
        <fullName evidence="6">DnaJ-like protein, putative</fullName>
    </submittedName>
</protein>
<keyword evidence="1" id="KW-0677">Repeat</keyword>
<dbReference type="HOGENOM" id="CLU_628385_0_0_3"/>
<name>B0CBA1_ACAM1</name>
<dbReference type="InterPro" id="IPR036869">
    <property type="entry name" value="J_dom_sf"/>
</dbReference>
<feature type="transmembrane region" description="Helical" evidence="4">
    <location>
        <begin position="352"/>
        <end position="370"/>
    </location>
</feature>
<evidence type="ECO:0000256" key="1">
    <source>
        <dbReference type="ARBA" id="ARBA00022737"/>
    </source>
</evidence>
<dbReference type="Gene3D" id="1.25.40.10">
    <property type="entry name" value="Tetratricopeptide repeat domain"/>
    <property type="match status" value="2"/>
</dbReference>